<dbReference type="Proteomes" id="UP000658258">
    <property type="component" value="Unassembled WGS sequence"/>
</dbReference>
<dbReference type="Gene3D" id="2.130.10.130">
    <property type="entry name" value="Integrin alpha, N-terminal"/>
    <property type="match status" value="2"/>
</dbReference>
<dbReference type="SMART" id="SM00191">
    <property type="entry name" value="Int_alpha"/>
    <property type="match status" value="2"/>
</dbReference>
<evidence type="ECO:0000313" key="6">
    <source>
        <dbReference type="Proteomes" id="UP000658258"/>
    </source>
</evidence>
<feature type="domain" description="ASPIC/UnbV" evidence="4">
    <location>
        <begin position="495"/>
        <end position="558"/>
    </location>
</feature>
<evidence type="ECO:0000313" key="5">
    <source>
        <dbReference type="EMBL" id="GHE57063.1"/>
    </source>
</evidence>
<dbReference type="Pfam" id="PF07593">
    <property type="entry name" value="UnbV_ASPIC"/>
    <property type="match status" value="1"/>
</dbReference>
<dbReference type="PANTHER" id="PTHR16026">
    <property type="entry name" value="CARTILAGE ACIDIC PROTEIN 1"/>
    <property type="match status" value="1"/>
</dbReference>
<dbReference type="EMBL" id="BNAG01000001">
    <property type="protein sequence ID" value="GHE57063.1"/>
    <property type="molecule type" value="Genomic_DNA"/>
</dbReference>
<dbReference type="InterPro" id="IPR013519">
    <property type="entry name" value="Int_alpha_beta-p"/>
</dbReference>
<dbReference type="InterPro" id="IPR028994">
    <property type="entry name" value="Integrin_alpha_N"/>
</dbReference>
<dbReference type="InterPro" id="IPR027039">
    <property type="entry name" value="Crtac1"/>
</dbReference>
<evidence type="ECO:0000256" key="2">
    <source>
        <dbReference type="ARBA" id="ARBA00022737"/>
    </source>
</evidence>
<sequence length="1056" mass="118003">MFELLPANETGINFNNVMQESKEINLMNFAPIYNGGGVAVGDFNNDGLEDLFFTGNMVSSKLYLNKGNFEFEDITEAAGLTTNVWCNGVSVVDINEDGFQDLYIAVSGPNKSKRKNLLYINQGDLTFVEKAEEYGLADDGYSTHSAFFDYDLDGDLDMYLLTYGNNEGTDLKLVNKKIVDGSSLSNDKLFRNDGNGRFTDVTLEAGILVEGYGLGLAINDFNNDLYPDIYVSNDFLFDDIVYINNGDGTFTDRAKDYLKHTSQFGMGVDVQDFNNDLLPDIVQVDMMPEDNYRQKKILGPMAFDFFNLSIKEGYTPQFMRNTLQLNKAETGFAEIGQFAGIHETDWSWAPVFADYDANGQKDLIITNGFRRNVTDFDFRNYVREQLELAKEKGNDPDEVALAIVQKTNDIKLPNYAYAYNGDLTFTKATDTWGLSAPTWSNGMIYADLDNDGDLDLAISNIDDVAHIYKNTLNDTPEKPNYVKVKLEGTEKNPEGIGVKIVIRQSNVQQSHYQSKTRGYLSTLSPIIHFGLGKNTAPVTIEVTWPNGLKESREVETNSTATFDITQAKAGDVPKAIQLTTGNQALEFGLGHIAKENDYVDFYYEPLLPHRLSQQGPAMAVGDVNGDGLDDLFIGGSSNLPNYLFIQNNGQFVTKELALGQPSEDTDALFFDADGDGDLDLYVCSGSNEFNKNSPVYQDRLYLNDGKGNFSLSDNLPSMLTSSSVVRAVDFDNDGDLDLFVGGALSPREYPLPGTSYLLRNEKGRFFDVTDSLAPELRNIGMVRDAQWADIDGNGTHDLVLVGEFMPITIFEQENGEFSNKTSTYGLEKSTGWWNTVWVDDVDGNGYPDILAGNLGLNTKYQVSPNEPLSVYAKDYDRNGMIDAIMSCYINGEQHLLHSKSTLEAQVVSFKKRFLKHEPFAQANFNEIVPENLRSDAYTRHVYTFKHTAFMGNGKDFRSVELPLATQIAPLQKIIKKDNRYYLSGNNYSTEVTVGQYDASRGFEIRYNDNLKQFELVSNSEYRALGDIKNAVLLEIGDRKVIVHGVNNDTLYVRELK</sequence>
<keyword evidence="3" id="KW-0325">Glycoprotein</keyword>
<keyword evidence="6" id="KW-1185">Reference proteome</keyword>
<proteinExistence type="predicted"/>
<organism evidence="5 6">
    <name type="scientific">Roseivirga thermotolerans</name>
    <dbReference type="NCBI Taxonomy" id="1758176"/>
    <lineage>
        <taxon>Bacteria</taxon>
        <taxon>Pseudomonadati</taxon>
        <taxon>Bacteroidota</taxon>
        <taxon>Cytophagia</taxon>
        <taxon>Cytophagales</taxon>
        <taxon>Roseivirgaceae</taxon>
        <taxon>Roseivirga</taxon>
    </lineage>
</organism>
<dbReference type="Pfam" id="PF13517">
    <property type="entry name" value="FG-GAP_3"/>
    <property type="match status" value="6"/>
</dbReference>
<evidence type="ECO:0000259" key="4">
    <source>
        <dbReference type="Pfam" id="PF07593"/>
    </source>
</evidence>
<dbReference type="InterPro" id="IPR011519">
    <property type="entry name" value="UnbV_ASPIC"/>
</dbReference>
<evidence type="ECO:0000256" key="3">
    <source>
        <dbReference type="ARBA" id="ARBA00023180"/>
    </source>
</evidence>
<dbReference type="SUPFAM" id="SSF69318">
    <property type="entry name" value="Integrin alpha N-terminal domain"/>
    <property type="match status" value="2"/>
</dbReference>
<name>A0ABQ3I7C4_9BACT</name>
<protein>
    <recommendedName>
        <fullName evidence="4">ASPIC/UnbV domain-containing protein</fullName>
    </recommendedName>
</protein>
<keyword evidence="1" id="KW-0732">Signal</keyword>
<gene>
    <name evidence="5" type="ORF">GCM10011340_10090</name>
</gene>
<dbReference type="InterPro" id="IPR013517">
    <property type="entry name" value="FG-GAP"/>
</dbReference>
<dbReference type="PANTHER" id="PTHR16026:SF0">
    <property type="entry name" value="CARTILAGE ACIDIC PROTEIN 1"/>
    <property type="match status" value="1"/>
</dbReference>
<evidence type="ECO:0000256" key="1">
    <source>
        <dbReference type="ARBA" id="ARBA00022729"/>
    </source>
</evidence>
<reference evidence="6" key="1">
    <citation type="journal article" date="2019" name="Int. J. Syst. Evol. Microbiol.">
        <title>The Global Catalogue of Microorganisms (GCM) 10K type strain sequencing project: providing services to taxonomists for standard genome sequencing and annotation.</title>
        <authorList>
            <consortium name="The Broad Institute Genomics Platform"/>
            <consortium name="The Broad Institute Genome Sequencing Center for Infectious Disease"/>
            <person name="Wu L."/>
            <person name="Ma J."/>
        </authorList>
    </citation>
    <scope>NUCLEOTIDE SEQUENCE [LARGE SCALE GENOMIC DNA]</scope>
    <source>
        <strain evidence="6">CGMCC 1.15111</strain>
    </source>
</reference>
<keyword evidence="2" id="KW-0677">Repeat</keyword>
<accession>A0ABQ3I7C4</accession>
<comment type="caution">
    <text evidence="5">The sequence shown here is derived from an EMBL/GenBank/DDBJ whole genome shotgun (WGS) entry which is preliminary data.</text>
</comment>